<dbReference type="AlphaFoldDB" id="A0A8T3BSH8"/>
<proteinExistence type="predicted"/>
<keyword evidence="2" id="KW-1185">Reference proteome</keyword>
<protein>
    <submittedName>
        <fullName evidence="1">Uncharacterized protein</fullName>
    </submittedName>
</protein>
<gene>
    <name evidence="1" type="ORF">KFK09_006079</name>
</gene>
<evidence type="ECO:0000313" key="2">
    <source>
        <dbReference type="Proteomes" id="UP000829196"/>
    </source>
</evidence>
<accession>A0A8T3BSH8</accession>
<reference evidence="1" key="1">
    <citation type="journal article" date="2022" name="Front. Genet.">
        <title>Chromosome-Scale Assembly of the Dendrobium nobile Genome Provides Insights Into the Molecular Mechanism of the Biosynthesis of the Medicinal Active Ingredient of Dendrobium.</title>
        <authorList>
            <person name="Xu Q."/>
            <person name="Niu S.-C."/>
            <person name="Li K.-L."/>
            <person name="Zheng P.-J."/>
            <person name="Zhang X.-J."/>
            <person name="Jia Y."/>
            <person name="Liu Y."/>
            <person name="Niu Y.-X."/>
            <person name="Yu L.-H."/>
            <person name="Chen D.-F."/>
            <person name="Zhang G.-Q."/>
        </authorList>
    </citation>
    <scope>NUCLEOTIDE SEQUENCE</scope>
    <source>
        <tissue evidence="1">Leaf</tissue>
    </source>
</reference>
<comment type="caution">
    <text evidence="1">The sequence shown here is derived from an EMBL/GenBank/DDBJ whole genome shotgun (WGS) entry which is preliminary data.</text>
</comment>
<name>A0A8T3BSH8_DENNO</name>
<dbReference type="EMBL" id="JAGYWB010000006">
    <property type="protein sequence ID" value="KAI0518643.1"/>
    <property type="molecule type" value="Genomic_DNA"/>
</dbReference>
<organism evidence="1 2">
    <name type="scientific">Dendrobium nobile</name>
    <name type="common">Orchid</name>
    <dbReference type="NCBI Taxonomy" id="94219"/>
    <lineage>
        <taxon>Eukaryota</taxon>
        <taxon>Viridiplantae</taxon>
        <taxon>Streptophyta</taxon>
        <taxon>Embryophyta</taxon>
        <taxon>Tracheophyta</taxon>
        <taxon>Spermatophyta</taxon>
        <taxon>Magnoliopsida</taxon>
        <taxon>Liliopsida</taxon>
        <taxon>Asparagales</taxon>
        <taxon>Orchidaceae</taxon>
        <taxon>Epidendroideae</taxon>
        <taxon>Malaxideae</taxon>
        <taxon>Dendrobiinae</taxon>
        <taxon>Dendrobium</taxon>
    </lineage>
</organism>
<evidence type="ECO:0000313" key="1">
    <source>
        <dbReference type="EMBL" id="KAI0518643.1"/>
    </source>
</evidence>
<dbReference type="Proteomes" id="UP000829196">
    <property type="component" value="Unassembled WGS sequence"/>
</dbReference>
<sequence length="76" mass="8118">MNIDANPTVKMIAHLRTAEVYTWSSASDLRSFTLAAISFSPLSPDAGLHAYASGEATWQLSGGLQTLRDCCENAEG</sequence>